<dbReference type="EMBL" id="CANTFM010000089">
    <property type="protein sequence ID" value="CAI5710936.1"/>
    <property type="molecule type" value="Genomic_DNA"/>
</dbReference>
<keyword evidence="2" id="KW-1185">Reference proteome</keyword>
<accession>A0AAV0T275</accession>
<proteinExistence type="predicted"/>
<comment type="caution">
    <text evidence="1">The sequence shown here is derived from an EMBL/GenBank/DDBJ whole genome shotgun (WGS) entry which is preliminary data.</text>
</comment>
<reference evidence="1" key="1">
    <citation type="submission" date="2022-12" db="EMBL/GenBank/DDBJ databases">
        <authorList>
            <person name="Webb A."/>
        </authorList>
    </citation>
    <scope>NUCLEOTIDE SEQUENCE</scope>
    <source>
        <strain evidence="1">Pd1</strain>
    </source>
</reference>
<dbReference type="Proteomes" id="UP001162029">
    <property type="component" value="Unassembled WGS sequence"/>
</dbReference>
<protein>
    <submittedName>
        <fullName evidence="1">Uncharacterized protein</fullName>
    </submittedName>
</protein>
<name>A0AAV0T275_9STRA</name>
<gene>
    <name evidence="1" type="ORF">PDE001_LOCUS532</name>
</gene>
<sequence>MDCGAQAHELVLQMTFGQRCSVHPDLKHDFHVLFMIDESVRYRDLITLIVTSAVTMEVAAQQQFAAVLRGEEGEAAELDFVQQMQISQERLHLWQSQLQGTGHASLNVERHCCPPAREIAGFLEVENGFGGTHQHSRVSGWSVELW</sequence>
<evidence type="ECO:0000313" key="1">
    <source>
        <dbReference type="EMBL" id="CAI5710936.1"/>
    </source>
</evidence>
<organism evidence="1 2">
    <name type="scientific">Peronospora destructor</name>
    <dbReference type="NCBI Taxonomy" id="86335"/>
    <lineage>
        <taxon>Eukaryota</taxon>
        <taxon>Sar</taxon>
        <taxon>Stramenopiles</taxon>
        <taxon>Oomycota</taxon>
        <taxon>Peronosporomycetes</taxon>
        <taxon>Peronosporales</taxon>
        <taxon>Peronosporaceae</taxon>
        <taxon>Peronospora</taxon>
    </lineage>
</organism>
<evidence type="ECO:0000313" key="2">
    <source>
        <dbReference type="Proteomes" id="UP001162029"/>
    </source>
</evidence>
<dbReference type="AlphaFoldDB" id="A0AAV0T275"/>